<dbReference type="Proteomes" id="UP000298652">
    <property type="component" value="Chromosome 9"/>
</dbReference>
<dbReference type="PANTHER" id="PTHR33186">
    <property type="entry name" value="OS10G0136150 PROTEIN-RELATED"/>
    <property type="match status" value="1"/>
</dbReference>
<evidence type="ECO:0000313" key="2">
    <source>
        <dbReference type="Proteomes" id="UP000298652"/>
    </source>
</evidence>
<sequence length="146" mass="15725">MKSLSTLTTVYKLYFTLEEGQRILKYDLVGRVLSVIKPPPLHGGNMVLVTAEDGGLGTAAQGSVIKLDMMNSIAIGDPSTKLDIVGFAEGAGSIFINTNDGIFTVELKSGRVRKIGKRGDFCAIFPFISFDTTGTSLLHIDIFHQS</sequence>
<dbReference type="Gramene" id="TKV90026">
    <property type="protein sequence ID" value="TKV90026"/>
    <property type="gene ID" value="SEVIR_9G000800v2"/>
</dbReference>
<protein>
    <submittedName>
        <fullName evidence="1">Uncharacterized protein</fullName>
    </submittedName>
</protein>
<accession>A0A4U6T010</accession>
<dbReference type="EMBL" id="CM016560">
    <property type="protein sequence ID" value="TKV90026.1"/>
    <property type="molecule type" value="Genomic_DNA"/>
</dbReference>
<name>A0A4U6T010_SETVI</name>
<evidence type="ECO:0000313" key="1">
    <source>
        <dbReference type="EMBL" id="TKV90026.1"/>
    </source>
</evidence>
<gene>
    <name evidence="1" type="ORF">SEVIR_9G000800v2</name>
</gene>
<keyword evidence="2" id="KW-1185">Reference proteome</keyword>
<organism evidence="1 2">
    <name type="scientific">Setaria viridis</name>
    <name type="common">Green bristlegrass</name>
    <name type="synonym">Setaria italica subsp. viridis</name>
    <dbReference type="NCBI Taxonomy" id="4556"/>
    <lineage>
        <taxon>Eukaryota</taxon>
        <taxon>Viridiplantae</taxon>
        <taxon>Streptophyta</taxon>
        <taxon>Embryophyta</taxon>
        <taxon>Tracheophyta</taxon>
        <taxon>Spermatophyta</taxon>
        <taxon>Magnoliopsida</taxon>
        <taxon>Liliopsida</taxon>
        <taxon>Poales</taxon>
        <taxon>Poaceae</taxon>
        <taxon>PACMAD clade</taxon>
        <taxon>Panicoideae</taxon>
        <taxon>Panicodae</taxon>
        <taxon>Paniceae</taxon>
        <taxon>Cenchrinae</taxon>
        <taxon>Setaria</taxon>
    </lineage>
</organism>
<reference evidence="1" key="1">
    <citation type="submission" date="2019-03" db="EMBL/GenBank/DDBJ databases">
        <title>WGS assembly of Setaria viridis.</title>
        <authorList>
            <person name="Huang P."/>
            <person name="Jenkins J."/>
            <person name="Grimwood J."/>
            <person name="Barry K."/>
            <person name="Healey A."/>
            <person name="Mamidi S."/>
            <person name="Sreedasyam A."/>
            <person name="Shu S."/>
            <person name="Feldman M."/>
            <person name="Wu J."/>
            <person name="Yu Y."/>
            <person name="Chen C."/>
            <person name="Johnson J."/>
            <person name="Rokhsar D."/>
            <person name="Baxter I."/>
            <person name="Schmutz J."/>
            <person name="Brutnell T."/>
            <person name="Kellogg E."/>
        </authorList>
    </citation>
    <scope>NUCLEOTIDE SEQUENCE [LARGE SCALE GENOMIC DNA]</scope>
</reference>
<proteinExistence type="predicted"/>
<dbReference type="AlphaFoldDB" id="A0A4U6T010"/>
<dbReference type="OMA" id="MNCISTI"/>
<dbReference type="PANTHER" id="PTHR33186:SF15">
    <property type="entry name" value="OS06G0249850 PROTEIN"/>
    <property type="match status" value="1"/>
</dbReference>